<feature type="transmembrane region" description="Helical" evidence="2">
    <location>
        <begin position="105"/>
        <end position="124"/>
    </location>
</feature>
<feature type="transmembrane region" description="Helical" evidence="2">
    <location>
        <begin position="12"/>
        <end position="38"/>
    </location>
</feature>
<dbReference type="Pfam" id="PF13727">
    <property type="entry name" value="CoA_binding_3"/>
    <property type="match status" value="1"/>
</dbReference>
<proteinExistence type="inferred from homology"/>
<feature type="domain" description="Polysaccharide biosynthesis protein CapD-like" evidence="3">
    <location>
        <begin position="285"/>
        <end position="568"/>
    </location>
</feature>
<evidence type="ECO:0000313" key="4">
    <source>
        <dbReference type="EMBL" id="HIT84528.1"/>
    </source>
</evidence>
<dbReference type="Gene3D" id="3.40.50.720">
    <property type="entry name" value="NAD(P)-binding Rossmann-like Domain"/>
    <property type="match status" value="2"/>
</dbReference>
<reference evidence="4" key="1">
    <citation type="submission" date="2020-10" db="EMBL/GenBank/DDBJ databases">
        <authorList>
            <person name="Gilroy R."/>
        </authorList>
    </citation>
    <scope>NUCLEOTIDE SEQUENCE</scope>
    <source>
        <strain evidence="4">CHK181-108</strain>
    </source>
</reference>
<dbReference type="InterPro" id="IPR036291">
    <property type="entry name" value="NAD(P)-bd_dom_sf"/>
</dbReference>
<sequence length="617" mass="68788">MMGLNLRKLMLMVIDAATIAVAAVIAYLMLTELGLLVIGFGKVYGSLVMYMALSVACMFLCRVYTNIWRFAQIRDFVMCFIGLTVAFAFTYVLCDVLKIRCSHVLLVFTYFVSVCGIVVLRTGYSWLYSFMKQQTQAQAGKIPTLIVGAGMAAHKIISEMKETQCEYEPVCAVDDDGAKQGLMLNGVKVRGKIDDIPELCKKYGIRSILVAIPSLSPAARKHALDICSHTECEIKTLPYIHEMISSENDLIHQTKKIKIEDLLGRDVVTFDNKNVSALINGRVCLVTGGGGSIGSELCRQIAVYKPRKLIIFDIYENNAYEIQQELKRTYGNTLDMHVEIGSVRDYAKLDSVFNEYKPQLIFHAAAHKHVPLMEDNPEEAVKNNIIGTFNAATLAEFYKVERFVLISTDKAVNPTNVMGATKRCCEMIVQDMAQHSSVTKFITVRFGNVLGSNGSVIPLFERQLEEGGPLTVTHPEVIRYFMTIPEAVSLILQAASEAAGGEIFVLDMGEPVKILTLAENLIRLHGKTPYKDVQIVFTGLRPGEKLYEELLMDEEGLRSTPNKKIFIGKQLHVSEDSLIKALNKIKRLAADNEKESVIELLEQMVPTFKHKTNKEGV</sequence>
<dbReference type="InterPro" id="IPR003869">
    <property type="entry name" value="Polysac_CapD-like"/>
</dbReference>
<dbReference type="InterPro" id="IPR029063">
    <property type="entry name" value="SAM-dependent_MTases_sf"/>
</dbReference>
<reference evidence="4" key="2">
    <citation type="journal article" date="2021" name="PeerJ">
        <title>Extensive microbial diversity within the chicken gut microbiome revealed by metagenomics and culture.</title>
        <authorList>
            <person name="Gilroy R."/>
            <person name="Ravi A."/>
            <person name="Getino M."/>
            <person name="Pursley I."/>
            <person name="Horton D.L."/>
            <person name="Alikhan N.F."/>
            <person name="Baker D."/>
            <person name="Gharbi K."/>
            <person name="Hall N."/>
            <person name="Watson M."/>
            <person name="Adriaenssens E.M."/>
            <person name="Foster-Nyarko E."/>
            <person name="Jarju S."/>
            <person name="Secka A."/>
            <person name="Antonio M."/>
            <person name="Oren A."/>
            <person name="Chaudhuri R.R."/>
            <person name="La Ragione R."/>
            <person name="Hildebrand F."/>
            <person name="Pallen M.J."/>
        </authorList>
    </citation>
    <scope>NUCLEOTIDE SEQUENCE</scope>
    <source>
        <strain evidence="4">CHK181-108</strain>
    </source>
</reference>
<evidence type="ECO:0000313" key="5">
    <source>
        <dbReference type="Proteomes" id="UP000824165"/>
    </source>
</evidence>
<dbReference type="SUPFAM" id="SSF51735">
    <property type="entry name" value="NAD(P)-binding Rossmann-fold domains"/>
    <property type="match status" value="1"/>
</dbReference>
<dbReference type="AlphaFoldDB" id="A0A9D1KNH6"/>
<comment type="caution">
    <text evidence="4">The sequence shown here is derived from an EMBL/GenBank/DDBJ whole genome shotgun (WGS) entry which is preliminary data.</text>
</comment>
<feature type="transmembrane region" description="Helical" evidence="2">
    <location>
        <begin position="76"/>
        <end position="93"/>
    </location>
</feature>
<keyword evidence="2" id="KW-1133">Transmembrane helix</keyword>
<organism evidence="4 5">
    <name type="scientific">Candidatus Ornithomonoglobus intestinigallinarum</name>
    <dbReference type="NCBI Taxonomy" id="2840894"/>
    <lineage>
        <taxon>Bacteria</taxon>
        <taxon>Bacillati</taxon>
        <taxon>Bacillota</taxon>
        <taxon>Clostridia</taxon>
        <taxon>Candidatus Ornithomonoglobus</taxon>
    </lineage>
</organism>
<gene>
    <name evidence="4" type="ORF">IAA60_01350</name>
</gene>
<dbReference type="InterPro" id="IPR051203">
    <property type="entry name" value="Polysaccharide_Synthase-Rel"/>
</dbReference>
<name>A0A9D1KNH6_9FIRM</name>
<comment type="similarity">
    <text evidence="1">Belongs to the polysaccharide synthase family.</text>
</comment>
<dbReference type="PANTHER" id="PTHR43318">
    <property type="entry name" value="UDP-N-ACETYLGLUCOSAMINE 4,6-DEHYDRATASE"/>
    <property type="match status" value="1"/>
</dbReference>
<evidence type="ECO:0000256" key="2">
    <source>
        <dbReference type="SAM" id="Phobius"/>
    </source>
</evidence>
<dbReference type="Proteomes" id="UP000824165">
    <property type="component" value="Unassembled WGS sequence"/>
</dbReference>
<keyword evidence="2" id="KW-0812">Transmembrane</keyword>
<dbReference type="CDD" id="cd05237">
    <property type="entry name" value="UDP_invert_4-6DH_SDR_e"/>
    <property type="match status" value="1"/>
</dbReference>
<evidence type="ECO:0000256" key="1">
    <source>
        <dbReference type="ARBA" id="ARBA00007430"/>
    </source>
</evidence>
<dbReference type="EMBL" id="DVLU01000011">
    <property type="protein sequence ID" value="HIT84528.1"/>
    <property type="molecule type" value="Genomic_DNA"/>
</dbReference>
<dbReference type="Pfam" id="PF02719">
    <property type="entry name" value="Polysacc_synt_2"/>
    <property type="match status" value="1"/>
</dbReference>
<dbReference type="PANTHER" id="PTHR43318:SF1">
    <property type="entry name" value="POLYSACCHARIDE BIOSYNTHESIS PROTEIN EPSC-RELATED"/>
    <property type="match status" value="1"/>
</dbReference>
<feature type="transmembrane region" description="Helical" evidence="2">
    <location>
        <begin position="44"/>
        <end position="64"/>
    </location>
</feature>
<dbReference type="SUPFAM" id="SSF53335">
    <property type="entry name" value="S-adenosyl-L-methionine-dependent methyltransferases"/>
    <property type="match status" value="1"/>
</dbReference>
<evidence type="ECO:0000259" key="3">
    <source>
        <dbReference type="Pfam" id="PF02719"/>
    </source>
</evidence>
<protein>
    <submittedName>
        <fullName evidence="4">Polysaccharide biosynthesis protein</fullName>
    </submittedName>
</protein>
<accession>A0A9D1KNH6</accession>
<keyword evidence="2" id="KW-0472">Membrane</keyword>